<dbReference type="AlphaFoldDB" id="A0A974P7T1"/>
<accession>A0A974P7T1</accession>
<proteinExistence type="predicted"/>
<keyword evidence="3" id="KW-1185">Reference proteome</keyword>
<feature type="transmembrane region" description="Helical" evidence="1">
    <location>
        <begin position="52"/>
        <end position="74"/>
    </location>
</feature>
<dbReference type="Proteomes" id="UP000595841">
    <property type="component" value="Chromosome"/>
</dbReference>
<feature type="transmembrane region" description="Helical" evidence="1">
    <location>
        <begin position="27"/>
        <end position="45"/>
    </location>
</feature>
<keyword evidence="1" id="KW-0472">Membrane</keyword>
<evidence type="ECO:0000313" key="2">
    <source>
        <dbReference type="EMBL" id="QQZ58920.1"/>
    </source>
</evidence>
<organism evidence="2 3">
    <name type="scientific">Paenibacillus sonchi</name>
    <dbReference type="NCBI Taxonomy" id="373687"/>
    <lineage>
        <taxon>Bacteria</taxon>
        <taxon>Bacillati</taxon>
        <taxon>Bacillota</taxon>
        <taxon>Bacilli</taxon>
        <taxon>Bacillales</taxon>
        <taxon>Paenibacillaceae</taxon>
        <taxon>Paenibacillus</taxon>
        <taxon>Paenibacillus sonchi group</taxon>
    </lineage>
</organism>
<protein>
    <submittedName>
        <fullName evidence="2">Uncharacterized protein</fullName>
    </submittedName>
</protein>
<keyword evidence="1" id="KW-0812">Transmembrane</keyword>
<evidence type="ECO:0000256" key="1">
    <source>
        <dbReference type="SAM" id="Phobius"/>
    </source>
</evidence>
<name>A0A974P7T1_9BACL</name>
<feature type="transmembrane region" description="Helical" evidence="1">
    <location>
        <begin position="86"/>
        <end position="107"/>
    </location>
</feature>
<dbReference type="RefSeq" id="WP_039833880.1">
    <property type="nucleotide sequence ID" value="NZ_CP068595.1"/>
</dbReference>
<feature type="transmembrane region" description="Helical" evidence="1">
    <location>
        <begin position="5"/>
        <end position="21"/>
    </location>
</feature>
<reference evidence="2 3" key="1">
    <citation type="submission" date="2021-01" db="EMBL/GenBank/DDBJ databases">
        <title>Whole genome sequence of Paenibacillus sonchi LMG 24727 for comparative genomics.</title>
        <authorList>
            <person name="Lee G."/>
            <person name="Kim M.-J."/>
            <person name="Lim K."/>
            <person name="Shin J.-H."/>
        </authorList>
    </citation>
    <scope>NUCLEOTIDE SEQUENCE [LARGE SCALE GENOMIC DNA]</scope>
    <source>
        <strain evidence="2 3">LMG 24727</strain>
    </source>
</reference>
<dbReference type="KEGG" id="pson:JI735_19510"/>
<dbReference type="EMBL" id="CP068595">
    <property type="protein sequence ID" value="QQZ58920.1"/>
    <property type="molecule type" value="Genomic_DNA"/>
</dbReference>
<evidence type="ECO:0000313" key="3">
    <source>
        <dbReference type="Proteomes" id="UP000595841"/>
    </source>
</evidence>
<keyword evidence="1" id="KW-1133">Transmembrane helix</keyword>
<gene>
    <name evidence="2" type="ORF">JI735_19510</name>
</gene>
<sequence>MIGFVWLMLTLGGWVYLYWRLPDCAGFWSWLPVILCLIVYMYGWVLEHRNKLIYFFTGLLWTGMALSGRLHAFLKGQPDSPLSAAAGFHAALIAGLIFSSFITFANSRLQHNLLNRRGNVSKQQLVAVKPTPVDRWKKLKRLFIRSPDIELNLGEEIPMKE</sequence>